<dbReference type="KEGG" id="saqi:AXG55_08055"/>
<dbReference type="EMBL" id="CP017834">
    <property type="protein sequence ID" value="APJ03861.1"/>
    <property type="molecule type" value="Genomic_DNA"/>
</dbReference>
<dbReference type="InterPro" id="IPR012340">
    <property type="entry name" value="NA-bd_OB-fold"/>
</dbReference>
<dbReference type="AlphaFoldDB" id="A0A1L4D0Y7"/>
<evidence type="ECO:0000313" key="1">
    <source>
        <dbReference type="EMBL" id="APJ03861.1"/>
    </source>
</evidence>
<protein>
    <recommendedName>
        <fullName evidence="3">OB domain-containing protein</fullName>
    </recommendedName>
</protein>
<gene>
    <name evidence="1" type="ORF">AXG55_08055</name>
</gene>
<proteinExistence type="predicted"/>
<dbReference type="STRING" id="1915309.AXG55_08055"/>
<dbReference type="RefSeq" id="WP_148697604.1">
    <property type="nucleotide sequence ID" value="NZ_CP017834.1"/>
</dbReference>
<organism evidence="1 2">
    <name type="scientific">Silvanigrella aquatica</name>
    <dbReference type="NCBI Taxonomy" id="1915309"/>
    <lineage>
        <taxon>Bacteria</taxon>
        <taxon>Pseudomonadati</taxon>
        <taxon>Bdellovibrionota</taxon>
        <taxon>Oligoflexia</taxon>
        <taxon>Silvanigrellales</taxon>
        <taxon>Silvanigrellaceae</taxon>
        <taxon>Silvanigrella</taxon>
    </lineage>
</organism>
<dbReference type="Gene3D" id="2.40.50.140">
    <property type="entry name" value="Nucleic acid-binding proteins"/>
    <property type="match status" value="1"/>
</dbReference>
<dbReference type="OrthoDB" id="5296258at2"/>
<dbReference type="PROSITE" id="PS51257">
    <property type="entry name" value="PROKAR_LIPOPROTEIN"/>
    <property type="match status" value="1"/>
</dbReference>
<name>A0A1L4D0Y7_9BACT</name>
<accession>A0A1L4D0Y7</accession>
<keyword evidence="2" id="KW-1185">Reference proteome</keyword>
<evidence type="ECO:0000313" key="2">
    <source>
        <dbReference type="Proteomes" id="UP000184731"/>
    </source>
</evidence>
<sequence>MRIKKALLIINIFFLISLIYSCEKKTRMVDIKLLILTPDNFFNFPVVLNGKINDIGPGGLWFILEDKTGYIQVTTENIPSHISCVQKGKNVSILGKLSIYENHKYFTFSSLLRCSN</sequence>
<dbReference type="Proteomes" id="UP000184731">
    <property type="component" value="Chromosome"/>
</dbReference>
<reference evidence="1 2" key="1">
    <citation type="submission" date="2016-10" db="EMBL/GenBank/DDBJ databases">
        <title>Silvanigrella aquatica sp. nov., isolated from a freshwater lake located in the Black Forest, Germany, description of Silvanigrellaceae fam. nov., Silvanigrellales ord. nov., reclassification of the order Bdellovibrionales in the class Oligoflexia, reclassification of the families Bacteriovoracaceae and Halobacteriovoraceae in the new order Bacteriovoracales ord. nov., and reclassification of the family Pseudobacteriovoracaceae in the order Oligoflexiales.</title>
        <authorList>
            <person name="Hahn M.W."/>
            <person name="Schmidt J."/>
            <person name="Koll U."/>
            <person name="Rohde M."/>
            <person name="Verbag S."/>
            <person name="Pitt A."/>
            <person name="Nakai R."/>
            <person name="Naganuma T."/>
            <person name="Lang E."/>
        </authorList>
    </citation>
    <scope>NUCLEOTIDE SEQUENCE [LARGE SCALE GENOMIC DNA]</scope>
    <source>
        <strain evidence="1 2">MWH-Nonnen-W8red</strain>
    </source>
</reference>
<evidence type="ECO:0008006" key="3">
    <source>
        <dbReference type="Google" id="ProtNLM"/>
    </source>
</evidence>